<name>A0A9W9BX01_9PLEO</name>
<evidence type="ECO:0000313" key="2">
    <source>
        <dbReference type="Proteomes" id="UP001140562"/>
    </source>
</evidence>
<dbReference type="GO" id="GO:0018836">
    <property type="term" value="F:alkylmercury lyase activity"/>
    <property type="evidence" value="ECO:0007669"/>
    <property type="project" value="InterPro"/>
</dbReference>
<evidence type="ECO:0008006" key="3">
    <source>
        <dbReference type="Google" id="ProtNLM"/>
    </source>
</evidence>
<keyword evidence="2" id="KW-1185">Reference proteome</keyword>
<dbReference type="AlphaFoldDB" id="A0A9W9BX01"/>
<organism evidence="1 2">
    <name type="scientific">Didymella glomerata</name>
    <dbReference type="NCBI Taxonomy" id="749621"/>
    <lineage>
        <taxon>Eukaryota</taxon>
        <taxon>Fungi</taxon>
        <taxon>Dikarya</taxon>
        <taxon>Ascomycota</taxon>
        <taxon>Pezizomycotina</taxon>
        <taxon>Dothideomycetes</taxon>
        <taxon>Pleosporomycetidae</taxon>
        <taxon>Pleosporales</taxon>
        <taxon>Pleosporineae</taxon>
        <taxon>Didymellaceae</taxon>
        <taxon>Didymella</taxon>
    </lineage>
</organism>
<evidence type="ECO:0000313" key="1">
    <source>
        <dbReference type="EMBL" id="KAJ4332203.1"/>
    </source>
</evidence>
<gene>
    <name evidence="1" type="ORF">N0V87_008573</name>
</gene>
<dbReference type="SUPFAM" id="SSF160387">
    <property type="entry name" value="NosL/MerB-like"/>
    <property type="match status" value="1"/>
</dbReference>
<dbReference type="Pfam" id="PF03243">
    <property type="entry name" value="MerB"/>
    <property type="match status" value="1"/>
</dbReference>
<comment type="caution">
    <text evidence="1">The sequence shown here is derived from an EMBL/GenBank/DDBJ whole genome shotgun (WGS) entry which is preliminary data.</text>
</comment>
<accession>A0A9W9BX01</accession>
<dbReference type="InterPro" id="IPR053717">
    <property type="entry name" value="MerB_lyase_sf"/>
</dbReference>
<proteinExistence type="predicted"/>
<reference evidence="1" key="1">
    <citation type="submission" date="2022-10" db="EMBL/GenBank/DDBJ databases">
        <title>Tapping the CABI collections for fungal endophytes: first genome assemblies for Collariella, Neodidymelliopsis, Ascochyta clinopodiicola, Didymella pomorum, Didymosphaeria variabile, Neocosmospora piperis and Neocucurbitaria cava.</title>
        <authorList>
            <person name="Hill R."/>
        </authorList>
    </citation>
    <scope>NUCLEOTIDE SEQUENCE</scope>
    <source>
        <strain evidence="1">IMI 360193</strain>
    </source>
</reference>
<sequence length="225" mass="25903">MPTAVTRFQEQVRGALTQQITERGHVPSNDELASLLSCTGKEIEEALLVLQSTHSLLLHPHKIEPWVVHPFSLYPSSCWVQIGNRGYWATCLYCGMGIAAALKADADIFTRFGGESEQCIVRVRDQDILEEDLVFHLSTPIREWWDNVIYACASFQPFPNEDEVDNWCRRHNMKKGAVVSLPKMWRFASAWYGDYVSRPWHKRSKEEVRQVLEDNGLTGDFWSME</sequence>
<dbReference type="Proteomes" id="UP001140562">
    <property type="component" value="Unassembled WGS sequence"/>
</dbReference>
<dbReference type="Gene3D" id="3.30.450.410">
    <property type="match status" value="1"/>
</dbReference>
<dbReference type="EMBL" id="JAPEUV010000125">
    <property type="protein sequence ID" value="KAJ4332203.1"/>
    <property type="molecule type" value="Genomic_DNA"/>
</dbReference>
<dbReference type="InterPro" id="IPR004927">
    <property type="entry name" value="MerB"/>
</dbReference>
<protein>
    <recommendedName>
        <fullName evidence="3">Alkylmercury lyase</fullName>
    </recommendedName>
</protein>
<dbReference type="OrthoDB" id="5315710at2759"/>